<sequence>METQNLNNLAPRKLVSFLSSLLTDDSFKKELEENTKKTLSNYGIHIEDSAIDELIKLPETEKFREAVAEFMEREKFAFPAQSNVQMGLPLAFAITVVFVFLPMTSSAKMKNVA</sequence>
<dbReference type="Proteomes" id="UP000006050">
    <property type="component" value="Chromosome"/>
</dbReference>
<protein>
    <submittedName>
        <fullName evidence="2">Uncharacterized protein</fullName>
    </submittedName>
</protein>
<evidence type="ECO:0000256" key="1">
    <source>
        <dbReference type="SAM" id="Phobius"/>
    </source>
</evidence>
<reference evidence="3" key="1">
    <citation type="submission" date="2012-06" db="EMBL/GenBank/DDBJ databases">
        <title>The complete genome of Belliella baltica DSM 15883.</title>
        <authorList>
            <person name="Lucas S."/>
            <person name="Copeland A."/>
            <person name="Lapidus A."/>
            <person name="Goodwin L."/>
            <person name="Pitluck S."/>
            <person name="Peters L."/>
            <person name="Mikhailova N."/>
            <person name="Davenport K."/>
            <person name="Kyrpides N."/>
            <person name="Mavromatis K."/>
            <person name="Pagani I."/>
            <person name="Ivanova N."/>
            <person name="Ovchinnikova G."/>
            <person name="Zeytun A."/>
            <person name="Detter J.C."/>
            <person name="Han C."/>
            <person name="Land M."/>
            <person name="Hauser L."/>
            <person name="Markowitz V."/>
            <person name="Cheng J.-F."/>
            <person name="Hugenholtz P."/>
            <person name="Woyke T."/>
            <person name="Wu D."/>
            <person name="Tindall B."/>
            <person name="Pomrenke H."/>
            <person name="Brambilla E."/>
            <person name="Klenk H.-P."/>
            <person name="Eisen J.A."/>
        </authorList>
    </citation>
    <scope>NUCLEOTIDE SEQUENCE [LARGE SCALE GENOMIC DNA]</scope>
    <source>
        <strain evidence="3">DSM 15883 / CIP 108006 / LMG 21964 / BA134</strain>
    </source>
</reference>
<proteinExistence type="predicted"/>
<feature type="transmembrane region" description="Helical" evidence="1">
    <location>
        <begin position="84"/>
        <end position="101"/>
    </location>
</feature>
<dbReference type="KEGG" id="bbd:Belba_3310"/>
<evidence type="ECO:0000313" key="2">
    <source>
        <dbReference type="EMBL" id="AFL85816.1"/>
    </source>
</evidence>
<dbReference type="EMBL" id="CP003281">
    <property type="protein sequence ID" value="AFL85816.1"/>
    <property type="molecule type" value="Genomic_DNA"/>
</dbReference>
<accession>I3Z998</accession>
<keyword evidence="1" id="KW-0812">Transmembrane</keyword>
<dbReference type="RefSeq" id="WP_014773753.1">
    <property type="nucleotide sequence ID" value="NC_018010.1"/>
</dbReference>
<gene>
    <name evidence="2" type="ordered locus">Belba_3310</name>
</gene>
<keyword evidence="3" id="KW-1185">Reference proteome</keyword>
<name>I3Z998_BELBD</name>
<organism evidence="2 3">
    <name type="scientific">Belliella baltica (strain DSM 15883 / CIP 108006 / LMG 21964 / BA134)</name>
    <dbReference type="NCBI Taxonomy" id="866536"/>
    <lineage>
        <taxon>Bacteria</taxon>
        <taxon>Pseudomonadati</taxon>
        <taxon>Bacteroidota</taxon>
        <taxon>Cytophagia</taxon>
        <taxon>Cytophagales</taxon>
        <taxon>Cyclobacteriaceae</taxon>
        <taxon>Belliella</taxon>
    </lineage>
</organism>
<keyword evidence="1" id="KW-0472">Membrane</keyword>
<dbReference type="HOGENOM" id="CLU_2128595_0_0_10"/>
<keyword evidence="1" id="KW-1133">Transmembrane helix</keyword>
<evidence type="ECO:0000313" key="3">
    <source>
        <dbReference type="Proteomes" id="UP000006050"/>
    </source>
</evidence>
<dbReference type="AlphaFoldDB" id="I3Z998"/>